<keyword evidence="5" id="KW-0472">Membrane</keyword>
<dbReference type="Proteomes" id="UP001431783">
    <property type="component" value="Unassembled WGS sequence"/>
</dbReference>
<dbReference type="InterPro" id="IPR052403">
    <property type="entry name" value="LINC-complex_assoc"/>
</dbReference>
<dbReference type="AlphaFoldDB" id="A0AAW1V7D3"/>
<keyword evidence="4" id="KW-1133">Transmembrane helix</keyword>
<organism evidence="7 8">
    <name type="scientific">Henosepilachna vigintioctopunctata</name>
    <dbReference type="NCBI Taxonomy" id="420089"/>
    <lineage>
        <taxon>Eukaryota</taxon>
        <taxon>Metazoa</taxon>
        <taxon>Ecdysozoa</taxon>
        <taxon>Arthropoda</taxon>
        <taxon>Hexapoda</taxon>
        <taxon>Insecta</taxon>
        <taxon>Pterygota</taxon>
        <taxon>Neoptera</taxon>
        <taxon>Endopterygota</taxon>
        <taxon>Coleoptera</taxon>
        <taxon>Polyphaga</taxon>
        <taxon>Cucujiformia</taxon>
        <taxon>Coccinelloidea</taxon>
        <taxon>Coccinellidae</taxon>
        <taxon>Epilachninae</taxon>
        <taxon>Epilachnini</taxon>
        <taxon>Henosepilachna</taxon>
    </lineage>
</organism>
<dbReference type="GO" id="GO:0005640">
    <property type="term" value="C:nuclear outer membrane"/>
    <property type="evidence" value="ECO:0007669"/>
    <property type="project" value="TreeGrafter"/>
</dbReference>
<evidence type="ECO:0000256" key="3">
    <source>
        <dbReference type="ARBA" id="ARBA00022737"/>
    </source>
</evidence>
<feature type="coiled-coil region" evidence="6">
    <location>
        <begin position="404"/>
        <end position="518"/>
    </location>
</feature>
<reference evidence="7 8" key="1">
    <citation type="submission" date="2023-03" db="EMBL/GenBank/DDBJ databases">
        <title>Genome insight into feeding habits of ladybird beetles.</title>
        <authorList>
            <person name="Li H.-S."/>
            <person name="Huang Y.-H."/>
            <person name="Pang H."/>
        </authorList>
    </citation>
    <scope>NUCLEOTIDE SEQUENCE [LARGE SCALE GENOMIC DNA]</scope>
    <source>
        <strain evidence="7">SYSU_2023b</strain>
        <tissue evidence="7">Whole body</tissue>
    </source>
</reference>
<evidence type="ECO:0000256" key="6">
    <source>
        <dbReference type="SAM" id="Coils"/>
    </source>
</evidence>
<evidence type="ECO:0000256" key="4">
    <source>
        <dbReference type="ARBA" id="ARBA00022989"/>
    </source>
</evidence>
<dbReference type="GO" id="GO:0007097">
    <property type="term" value="P:nuclear migration"/>
    <property type="evidence" value="ECO:0007669"/>
    <property type="project" value="TreeGrafter"/>
</dbReference>
<comment type="caution">
    <text evidence="7">The sequence shown here is derived from an EMBL/GenBank/DDBJ whole genome shotgun (WGS) entry which is preliminary data.</text>
</comment>
<dbReference type="GO" id="GO:0034993">
    <property type="term" value="C:meiotic nuclear membrane microtubule tethering complex"/>
    <property type="evidence" value="ECO:0007669"/>
    <property type="project" value="TreeGrafter"/>
</dbReference>
<feature type="coiled-coil region" evidence="6">
    <location>
        <begin position="202"/>
        <end position="257"/>
    </location>
</feature>
<dbReference type="EMBL" id="JARQZJ010000126">
    <property type="protein sequence ID" value="KAK9890575.1"/>
    <property type="molecule type" value="Genomic_DNA"/>
</dbReference>
<accession>A0AAW1V7D3</accession>
<evidence type="ECO:0000256" key="5">
    <source>
        <dbReference type="ARBA" id="ARBA00023136"/>
    </source>
</evidence>
<keyword evidence="3" id="KW-0677">Repeat</keyword>
<keyword evidence="6" id="KW-0175">Coiled coil</keyword>
<dbReference type="PANTHER" id="PTHR47535:SF1">
    <property type="entry name" value="NESPRIN-1"/>
    <property type="match status" value="1"/>
</dbReference>
<keyword evidence="8" id="KW-1185">Reference proteome</keyword>
<feature type="coiled-coil region" evidence="6">
    <location>
        <begin position="841"/>
        <end position="871"/>
    </location>
</feature>
<proteinExistence type="predicted"/>
<dbReference type="SMART" id="SM00150">
    <property type="entry name" value="SPEC"/>
    <property type="match status" value="6"/>
</dbReference>
<sequence>MQTEKDIDKLSDDINELVHNSGDSRVSVNIQQITSRFQAIQLASREILKKCEQAYTDHKFFNEKYRQCADWIEAAVAKFHTYQKSVEFGSRDILSKESNILQELLAEEVSANLLLNNVIELGEKLYPNTSTEGKEIVSLQLNNLQQSMETLFDNLNTADRELKSNLTRWSSFDESMKKLTDWLKSIEDSLSDLKLWTTLDEKKEQQEKYKKINNEIVSYKENIAELKEKLAVLPNSKETVESEILELNDKYQVLLKRAQEFVESYESIVNDHVQFDKAVSEAKSWLENTQNVISKCNDSSLDNTNLRTNLDKLKNIKASLRDEESKILSVKSLADRVINQSKETARPHIQSIVERLQAELAKLVSFLDVSMDQLQTKINSWDEYDKFRDHCLEWLRKADAEVHAIDLKSNAAEKRNQLDKLKVLQGEIRAKELEIDQVTEKAQQLTKGANKRNSQISEIEAKYQQVSQRVKDTTAKWQQFVADHEDLDEQIVVLDEWLQDLKTKLSDCENIKNSTRREIERKIGIVQEISLKKDDGFKKIQALVELAQTVLANTASSGHTTINDEVTRLQEDWSAIASRMIETKNILDNAISKWTSIIQDIQDLSKAIEWMKAQIAEHSVLTGTMSEKKSQLDSIKQIEEKVRCDKIEVDNLRQTASNIFDSRQGEDISNCQHILDEYDECVQKIQKLLKDRECQFRDHKVYKEAYDELQRWMTRAQEKVPQLKQRPLSDKLSIDNFSGPLDHLLNKKAQGEILIEQLEHTAQVILPNTSESGQEIINNDIRALKEAFERLFKDVKEQREQLEVVLEHWREYKDEYERISDWLQQLTILIKNQKIALCPNLEEKEKQVKIVKDLLKQIQDGKEQIDALNDSAKILLKSPLETYVNNQLQQLNSRYEVEVNLAADVLKKIENNYKQHKEYSENLEKSRNWIDNAKDLIKNCSETSSLTSKDVLQSHLNKLQNLFQERENGQSLIHATVNCGEKVLRNTRSDGKEVINAELKEIQNDWERVVKKMSSAKVHLETALLQWADYDSSYNQLQQWITDREAKLQKVTEVKLTKTGKSGLDALPIGERRATLRETGSIMQDIVSFEPMIQSVTSKAEDLKQAAPASEISSKYEILSKQAQAIYAKQKETIDSHQSFIDAGNDFVQWIRSARERLGKCSIPLATKKV</sequence>
<evidence type="ECO:0000256" key="1">
    <source>
        <dbReference type="ARBA" id="ARBA00004370"/>
    </source>
</evidence>
<dbReference type="GO" id="GO:0008285">
    <property type="term" value="P:negative regulation of cell population proliferation"/>
    <property type="evidence" value="ECO:0007669"/>
    <property type="project" value="TreeGrafter"/>
</dbReference>
<dbReference type="GO" id="GO:0005737">
    <property type="term" value="C:cytoplasm"/>
    <property type="evidence" value="ECO:0007669"/>
    <property type="project" value="TreeGrafter"/>
</dbReference>
<evidence type="ECO:0000256" key="2">
    <source>
        <dbReference type="ARBA" id="ARBA00022692"/>
    </source>
</evidence>
<name>A0AAW1V7D3_9CUCU</name>
<dbReference type="Gene3D" id="1.20.58.60">
    <property type="match status" value="5"/>
</dbReference>
<gene>
    <name evidence="7" type="ORF">WA026_011945</name>
</gene>
<feature type="coiled-coil region" evidence="6">
    <location>
        <begin position="741"/>
        <end position="805"/>
    </location>
</feature>
<dbReference type="InterPro" id="IPR018159">
    <property type="entry name" value="Spectrin/alpha-actinin"/>
</dbReference>
<dbReference type="PANTHER" id="PTHR47535">
    <property type="entry name" value="MUSCLE-SPECIFIC PROTEIN 300 KDA, ISOFORM G"/>
    <property type="match status" value="1"/>
</dbReference>
<dbReference type="Pfam" id="PF00435">
    <property type="entry name" value="Spectrin"/>
    <property type="match status" value="2"/>
</dbReference>
<dbReference type="CDD" id="cd00176">
    <property type="entry name" value="SPEC"/>
    <property type="match status" value="2"/>
</dbReference>
<protein>
    <recommendedName>
        <fullName evidence="9">Nesprin-1</fullName>
    </recommendedName>
</protein>
<evidence type="ECO:0000313" key="7">
    <source>
        <dbReference type="EMBL" id="KAK9890575.1"/>
    </source>
</evidence>
<keyword evidence="2" id="KW-0812">Transmembrane</keyword>
<evidence type="ECO:0008006" key="9">
    <source>
        <dbReference type="Google" id="ProtNLM"/>
    </source>
</evidence>
<evidence type="ECO:0000313" key="8">
    <source>
        <dbReference type="Proteomes" id="UP001431783"/>
    </source>
</evidence>
<comment type="subcellular location">
    <subcellularLocation>
        <location evidence="1">Membrane</location>
    </subcellularLocation>
</comment>
<dbReference type="GO" id="GO:0051015">
    <property type="term" value="F:actin filament binding"/>
    <property type="evidence" value="ECO:0007669"/>
    <property type="project" value="TreeGrafter"/>
</dbReference>
<dbReference type="SUPFAM" id="SSF46966">
    <property type="entry name" value="Spectrin repeat"/>
    <property type="match status" value="7"/>
</dbReference>
<dbReference type="InterPro" id="IPR002017">
    <property type="entry name" value="Spectrin_repeat"/>
</dbReference>